<dbReference type="Proteomes" id="UP000295293">
    <property type="component" value="Unassembled WGS sequence"/>
</dbReference>
<evidence type="ECO:0000313" key="2">
    <source>
        <dbReference type="EMBL" id="TDR37848.1"/>
    </source>
</evidence>
<sequence length="181" mass="19343">MSLQAIAGTAFQRLNPNQPTVFTAAQTAALESARKDGTATPAPGSAEANAKKINNSLELLKRYIPTELLAIYLPVVAIVSEQFKPDASLYLLWNYLGFLAATPIVIYALYVANAAEAKAQLGWHNLPVIELLLGTAAFTVWGAAVPTVFEGQQWLIGIFALISSVALPLAETLMRKLSSTA</sequence>
<feature type="transmembrane region" description="Helical" evidence="1">
    <location>
        <begin position="151"/>
        <end position="170"/>
    </location>
</feature>
<protein>
    <submittedName>
        <fullName evidence="2">Uncharacterized protein</fullName>
    </submittedName>
</protein>
<keyword evidence="3" id="KW-1185">Reference proteome</keyword>
<keyword evidence="1" id="KW-0812">Transmembrane</keyword>
<gene>
    <name evidence="2" type="ORF">DFR29_12322</name>
</gene>
<dbReference type="EMBL" id="SNZH01000023">
    <property type="protein sequence ID" value="TDR37848.1"/>
    <property type="molecule type" value="Genomic_DNA"/>
</dbReference>
<feature type="transmembrane region" description="Helical" evidence="1">
    <location>
        <begin position="92"/>
        <end position="112"/>
    </location>
</feature>
<evidence type="ECO:0000313" key="3">
    <source>
        <dbReference type="Proteomes" id="UP000295293"/>
    </source>
</evidence>
<organism evidence="2 3">
    <name type="scientific">Tahibacter aquaticus</name>
    <dbReference type="NCBI Taxonomy" id="520092"/>
    <lineage>
        <taxon>Bacteria</taxon>
        <taxon>Pseudomonadati</taxon>
        <taxon>Pseudomonadota</taxon>
        <taxon>Gammaproteobacteria</taxon>
        <taxon>Lysobacterales</taxon>
        <taxon>Rhodanobacteraceae</taxon>
        <taxon>Tahibacter</taxon>
    </lineage>
</organism>
<name>A0A4R6YL77_9GAMM</name>
<feature type="transmembrane region" description="Helical" evidence="1">
    <location>
        <begin position="63"/>
        <end position="80"/>
    </location>
</feature>
<reference evidence="2 3" key="1">
    <citation type="submission" date="2019-03" db="EMBL/GenBank/DDBJ databases">
        <title>Genomic Encyclopedia of Type Strains, Phase IV (KMG-IV): sequencing the most valuable type-strain genomes for metagenomic binning, comparative biology and taxonomic classification.</title>
        <authorList>
            <person name="Goeker M."/>
        </authorList>
    </citation>
    <scope>NUCLEOTIDE SEQUENCE [LARGE SCALE GENOMIC DNA]</scope>
    <source>
        <strain evidence="2 3">DSM 21667</strain>
    </source>
</reference>
<feature type="transmembrane region" description="Helical" evidence="1">
    <location>
        <begin position="124"/>
        <end position="145"/>
    </location>
</feature>
<keyword evidence="1" id="KW-0472">Membrane</keyword>
<keyword evidence="1" id="KW-1133">Transmembrane helix</keyword>
<accession>A0A4R6YL77</accession>
<comment type="caution">
    <text evidence="2">The sequence shown here is derived from an EMBL/GenBank/DDBJ whole genome shotgun (WGS) entry which is preliminary data.</text>
</comment>
<dbReference type="RefSeq" id="WP_133821631.1">
    <property type="nucleotide sequence ID" value="NZ_SNZH01000023.1"/>
</dbReference>
<evidence type="ECO:0000256" key="1">
    <source>
        <dbReference type="SAM" id="Phobius"/>
    </source>
</evidence>
<dbReference type="AlphaFoldDB" id="A0A4R6YL77"/>
<proteinExistence type="predicted"/>